<evidence type="ECO:0000313" key="1">
    <source>
        <dbReference type="EMBL" id="GMH19600.1"/>
    </source>
</evidence>
<reference evidence="1" key="1">
    <citation type="submission" date="2023-05" db="EMBL/GenBank/DDBJ databases">
        <title>Nepenthes gracilis genome sequencing.</title>
        <authorList>
            <person name="Fukushima K."/>
        </authorList>
    </citation>
    <scope>NUCLEOTIDE SEQUENCE</scope>
    <source>
        <strain evidence="1">SING2019-196</strain>
    </source>
</reference>
<dbReference type="EMBL" id="BSYO01000021">
    <property type="protein sequence ID" value="GMH19600.1"/>
    <property type="molecule type" value="Genomic_DNA"/>
</dbReference>
<name>A0AAD3SYM6_NEPGR</name>
<organism evidence="1 2">
    <name type="scientific">Nepenthes gracilis</name>
    <name type="common">Slender pitcher plant</name>
    <dbReference type="NCBI Taxonomy" id="150966"/>
    <lineage>
        <taxon>Eukaryota</taxon>
        <taxon>Viridiplantae</taxon>
        <taxon>Streptophyta</taxon>
        <taxon>Embryophyta</taxon>
        <taxon>Tracheophyta</taxon>
        <taxon>Spermatophyta</taxon>
        <taxon>Magnoliopsida</taxon>
        <taxon>eudicotyledons</taxon>
        <taxon>Gunneridae</taxon>
        <taxon>Pentapetalae</taxon>
        <taxon>Caryophyllales</taxon>
        <taxon>Nepenthaceae</taxon>
        <taxon>Nepenthes</taxon>
    </lineage>
</organism>
<sequence length="75" mass="8255">MVTAAPVNGVYSGFRWGSGAQALTSYYLLPTMKEFALHSSVLALRRSFSYFLMEMSYFGFISSDDAPAACLIKDP</sequence>
<evidence type="ECO:0000313" key="2">
    <source>
        <dbReference type="Proteomes" id="UP001279734"/>
    </source>
</evidence>
<protein>
    <submittedName>
        <fullName evidence="1">Uncharacterized protein</fullName>
    </submittedName>
</protein>
<keyword evidence="2" id="KW-1185">Reference proteome</keyword>
<dbReference type="AlphaFoldDB" id="A0AAD3SYM6"/>
<gene>
    <name evidence="1" type="ORF">Nepgr_021441</name>
</gene>
<accession>A0AAD3SYM6</accession>
<dbReference type="Proteomes" id="UP001279734">
    <property type="component" value="Unassembled WGS sequence"/>
</dbReference>
<proteinExistence type="predicted"/>
<comment type="caution">
    <text evidence="1">The sequence shown here is derived from an EMBL/GenBank/DDBJ whole genome shotgun (WGS) entry which is preliminary data.</text>
</comment>